<accession>A0AAV2CPF7</accession>
<feature type="transmembrane region" description="Helical" evidence="2">
    <location>
        <begin position="109"/>
        <end position="130"/>
    </location>
</feature>
<evidence type="ECO:0000256" key="1">
    <source>
        <dbReference type="SAM" id="MobiDB-lite"/>
    </source>
</evidence>
<evidence type="ECO:0000256" key="2">
    <source>
        <dbReference type="SAM" id="Phobius"/>
    </source>
</evidence>
<evidence type="ECO:0000313" key="3">
    <source>
        <dbReference type="EMBL" id="CAL1357959.1"/>
    </source>
</evidence>
<dbReference type="AlphaFoldDB" id="A0AAV2CPF7"/>
<proteinExistence type="predicted"/>
<keyword evidence="2" id="KW-0472">Membrane</keyword>
<evidence type="ECO:0000313" key="4">
    <source>
        <dbReference type="Proteomes" id="UP001497516"/>
    </source>
</evidence>
<organism evidence="3 4">
    <name type="scientific">Linum trigynum</name>
    <dbReference type="NCBI Taxonomy" id="586398"/>
    <lineage>
        <taxon>Eukaryota</taxon>
        <taxon>Viridiplantae</taxon>
        <taxon>Streptophyta</taxon>
        <taxon>Embryophyta</taxon>
        <taxon>Tracheophyta</taxon>
        <taxon>Spermatophyta</taxon>
        <taxon>Magnoliopsida</taxon>
        <taxon>eudicotyledons</taxon>
        <taxon>Gunneridae</taxon>
        <taxon>Pentapetalae</taxon>
        <taxon>rosids</taxon>
        <taxon>fabids</taxon>
        <taxon>Malpighiales</taxon>
        <taxon>Linaceae</taxon>
        <taxon>Linum</taxon>
    </lineage>
</organism>
<name>A0AAV2CPF7_9ROSI</name>
<gene>
    <name evidence="3" type="ORF">LTRI10_LOCUS5551</name>
</gene>
<dbReference type="EMBL" id="OZ034813">
    <property type="protein sequence ID" value="CAL1357959.1"/>
    <property type="molecule type" value="Genomic_DNA"/>
</dbReference>
<keyword evidence="2" id="KW-1133">Transmembrane helix</keyword>
<reference evidence="3 4" key="1">
    <citation type="submission" date="2024-04" db="EMBL/GenBank/DDBJ databases">
        <authorList>
            <person name="Fracassetti M."/>
        </authorList>
    </citation>
    <scope>NUCLEOTIDE SEQUENCE [LARGE SCALE GENOMIC DNA]</scope>
</reference>
<keyword evidence="2" id="KW-0812">Transmembrane</keyword>
<keyword evidence="4" id="KW-1185">Reference proteome</keyword>
<sequence length="131" mass="13113">MNASPPMSEAVSITAGVPNGDGLIWVLAKSPWLELLLRWHLTEMEEKNPSTFGCLIAIAPSVDHNRVGCLKSFAGSGTAGPGETPAPSTARPHSATISDAPLVGGPGGAVLLLLVLIPVAVGVVAAAAAAS</sequence>
<feature type="region of interest" description="Disordered" evidence="1">
    <location>
        <begin position="74"/>
        <end position="96"/>
    </location>
</feature>
<dbReference type="Proteomes" id="UP001497516">
    <property type="component" value="Chromosome 1"/>
</dbReference>
<protein>
    <submittedName>
        <fullName evidence="3">Uncharacterized protein</fullName>
    </submittedName>
</protein>